<keyword evidence="1" id="KW-0547">Nucleotide-binding</keyword>
<dbReference type="PROSITE" id="PS00622">
    <property type="entry name" value="HTH_LUXR_1"/>
    <property type="match status" value="1"/>
</dbReference>
<dbReference type="Gene3D" id="1.10.10.10">
    <property type="entry name" value="Winged helix-like DNA-binding domain superfamily/Winged helix DNA-binding domain"/>
    <property type="match status" value="1"/>
</dbReference>
<sequence length="930" mass="99082">MSGIGLGVGGERLVSPPIRGRVGELSQVAALVDAVAHGRGGLLVIEGPPGIGKSRLLTEVVTVAEKNGVRTLFGEAFEYQRSVPFFSLFMATLRADPPVGDAEALRRLGGSDDVSYWVVHDLADAIHAAAAQTPLAILLEDVHWADNGTLLALRSLATARTDVPVLWVLTLRTGAGGPAVQETLSVLQRADATVIRLAAMASDAVADMVQDVVRARAHTSLLNLAAKAHGNPFLVNELVGGLGEEGRLNVSSGVAMAAGEALPRRLRAGMQHRLDLLSEGAGEVVRVASVLPDRFSAGLLAAMLERQPASLLLALAEAVRADLLVEEDEQLRFRHDLLREATRQSLPQSLRRAMERQSASIMLTLGAGPAEVATQLVRSAEPGDREAISVLRQAARSVGHSDASAAADLSRRALELSLDEPEHGSLVAETVELLNRARRYQEAEELAVAALSEAGSADDEAEIRLRLRVVTWHSTPRRLEENRRALQLRDISDVTRARHLAWLAYNLALHDARGQQRAAADEAVAAATSSGDLEATIVADVAMACVDSADGYAGRAIRRHEELYARTRTSDVTAARELAAPHYAHLLAAVGRVDDALARVADGKAQARRERNAIALNMWAVFGGLAHLAAGRLAPARAEVESLPPSHPTGVTEADMLRLVILGEVAARTDDRALLQQMINDAHHAYSASSSVVDRSVAHVLAVAAWYRDDVHDAMRWLGSITLLGPPLGPHVLDRLILAARVATAAGDAGLRAAVLRATDVLMREQPTIPLFAQVAAHARGILERDASTLTAAADLLAASSRPLLYAAVAEDAGAELARSDRGGEAVEQLNAAFDTYTRHGAFADARRVGRELRGLGVERRVVSRPRAKTGWDSLTDAELNVVTLIAAGATNRAVAEQLHLSLHTVKTHVHNAFAKLGISSRSQLSPFTH</sequence>
<name>A0A1X0ADZ9_9MYCO</name>
<keyword evidence="5" id="KW-1185">Reference proteome</keyword>
<dbReference type="Proteomes" id="UP000192448">
    <property type="component" value="Unassembled WGS sequence"/>
</dbReference>
<evidence type="ECO:0000256" key="2">
    <source>
        <dbReference type="ARBA" id="ARBA00022840"/>
    </source>
</evidence>
<dbReference type="PRINTS" id="PR00038">
    <property type="entry name" value="HTHLUXR"/>
</dbReference>
<evidence type="ECO:0000256" key="1">
    <source>
        <dbReference type="ARBA" id="ARBA00022741"/>
    </source>
</evidence>
<dbReference type="SMART" id="SM00421">
    <property type="entry name" value="HTH_LUXR"/>
    <property type="match status" value="1"/>
</dbReference>
<dbReference type="AlphaFoldDB" id="A0A1X0ADZ9"/>
<reference evidence="4 5" key="1">
    <citation type="submission" date="2017-02" db="EMBL/GenBank/DDBJ databases">
        <title>The new phylogeny of genus Mycobacterium.</title>
        <authorList>
            <person name="Tortoli E."/>
            <person name="Trovato A."/>
            <person name="Cirillo D.M."/>
        </authorList>
    </citation>
    <scope>NUCLEOTIDE SEQUENCE [LARGE SCALE GENOMIC DNA]</scope>
    <source>
        <strain evidence="4 5">RW6</strain>
    </source>
</reference>
<dbReference type="GO" id="GO:0004016">
    <property type="term" value="F:adenylate cyclase activity"/>
    <property type="evidence" value="ECO:0007669"/>
    <property type="project" value="TreeGrafter"/>
</dbReference>
<evidence type="ECO:0000313" key="4">
    <source>
        <dbReference type="EMBL" id="ORA28264.1"/>
    </source>
</evidence>
<dbReference type="SUPFAM" id="SSF46894">
    <property type="entry name" value="C-terminal effector domain of the bipartite response regulators"/>
    <property type="match status" value="1"/>
</dbReference>
<dbReference type="GO" id="GO:0003677">
    <property type="term" value="F:DNA binding"/>
    <property type="evidence" value="ECO:0007669"/>
    <property type="project" value="InterPro"/>
</dbReference>
<dbReference type="Pfam" id="PF00196">
    <property type="entry name" value="GerE"/>
    <property type="match status" value="1"/>
</dbReference>
<dbReference type="Pfam" id="PF13191">
    <property type="entry name" value="AAA_16"/>
    <property type="match status" value="1"/>
</dbReference>
<dbReference type="PANTHER" id="PTHR16305:SF35">
    <property type="entry name" value="TRANSCRIPTIONAL ACTIVATOR DOMAIN"/>
    <property type="match status" value="1"/>
</dbReference>
<dbReference type="PANTHER" id="PTHR16305">
    <property type="entry name" value="TESTICULAR SOLUBLE ADENYLYL CYCLASE"/>
    <property type="match status" value="1"/>
</dbReference>
<dbReference type="PROSITE" id="PS50043">
    <property type="entry name" value="HTH_LUXR_2"/>
    <property type="match status" value="1"/>
</dbReference>
<comment type="caution">
    <text evidence="4">The sequence shown here is derived from an EMBL/GenBank/DDBJ whole genome shotgun (WGS) entry which is preliminary data.</text>
</comment>
<dbReference type="GO" id="GO:0005524">
    <property type="term" value="F:ATP binding"/>
    <property type="evidence" value="ECO:0007669"/>
    <property type="project" value="UniProtKB-KW"/>
</dbReference>
<dbReference type="InterPro" id="IPR016032">
    <property type="entry name" value="Sig_transdc_resp-reg_C-effctor"/>
</dbReference>
<accession>A0A1X0ADZ9</accession>
<dbReference type="STRING" id="1927124.BST13_28645"/>
<organism evidence="4 5">
    <name type="scientific">Mycobacterium aquaticum</name>
    <dbReference type="NCBI Taxonomy" id="1927124"/>
    <lineage>
        <taxon>Bacteria</taxon>
        <taxon>Bacillati</taxon>
        <taxon>Actinomycetota</taxon>
        <taxon>Actinomycetes</taxon>
        <taxon>Mycobacteriales</taxon>
        <taxon>Mycobacteriaceae</taxon>
        <taxon>Mycobacterium</taxon>
    </lineage>
</organism>
<gene>
    <name evidence="4" type="ORF">BST13_28645</name>
</gene>
<dbReference type="InterPro" id="IPR036388">
    <property type="entry name" value="WH-like_DNA-bd_sf"/>
</dbReference>
<dbReference type="CDD" id="cd06170">
    <property type="entry name" value="LuxR_C_like"/>
    <property type="match status" value="1"/>
</dbReference>
<dbReference type="OrthoDB" id="8482304at2"/>
<dbReference type="GO" id="GO:0005737">
    <property type="term" value="C:cytoplasm"/>
    <property type="evidence" value="ECO:0007669"/>
    <property type="project" value="TreeGrafter"/>
</dbReference>
<dbReference type="InterPro" id="IPR041664">
    <property type="entry name" value="AAA_16"/>
</dbReference>
<proteinExistence type="predicted"/>
<dbReference type="SUPFAM" id="SSF52540">
    <property type="entry name" value="P-loop containing nucleoside triphosphate hydrolases"/>
    <property type="match status" value="1"/>
</dbReference>
<dbReference type="GO" id="GO:0006355">
    <property type="term" value="P:regulation of DNA-templated transcription"/>
    <property type="evidence" value="ECO:0007669"/>
    <property type="project" value="InterPro"/>
</dbReference>
<protein>
    <submittedName>
        <fullName evidence="4">LuxR family transcriptional regulator</fullName>
    </submittedName>
</protein>
<dbReference type="InterPro" id="IPR027417">
    <property type="entry name" value="P-loop_NTPase"/>
</dbReference>
<evidence type="ECO:0000259" key="3">
    <source>
        <dbReference type="PROSITE" id="PS50043"/>
    </source>
</evidence>
<evidence type="ECO:0000313" key="5">
    <source>
        <dbReference type="Proteomes" id="UP000192448"/>
    </source>
</evidence>
<keyword evidence="2" id="KW-0067">ATP-binding</keyword>
<feature type="domain" description="HTH luxR-type" evidence="3">
    <location>
        <begin position="868"/>
        <end position="930"/>
    </location>
</feature>
<dbReference type="EMBL" id="MVHF01000040">
    <property type="protein sequence ID" value="ORA28264.1"/>
    <property type="molecule type" value="Genomic_DNA"/>
</dbReference>
<dbReference type="InterPro" id="IPR000792">
    <property type="entry name" value="Tscrpt_reg_LuxR_C"/>
</dbReference>